<dbReference type="InterPro" id="IPR001841">
    <property type="entry name" value="Znf_RING"/>
</dbReference>
<accession>A0A9W7BH19</accession>
<dbReference type="Gene3D" id="3.30.40.10">
    <property type="entry name" value="Zinc/RING finger domain, C3HC4 (zinc finger)"/>
    <property type="match status" value="1"/>
</dbReference>
<keyword evidence="3" id="KW-0863">Zinc-finger</keyword>
<proteinExistence type="predicted"/>
<dbReference type="Pfam" id="PF13374">
    <property type="entry name" value="TPR_10"/>
    <property type="match status" value="1"/>
</dbReference>
<comment type="caution">
    <text evidence="5">The sequence shown here is derived from an EMBL/GenBank/DDBJ whole genome shotgun (WGS) entry which is preliminary data.</text>
</comment>
<dbReference type="InterPro" id="IPR013083">
    <property type="entry name" value="Znf_RING/FYVE/PHD"/>
</dbReference>
<dbReference type="Proteomes" id="UP001162640">
    <property type="component" value="Unassembled WGS sequence"/>
</dbReference>
<keyword evidence="3" id="KW-0479">Metal-binding</keyword>
<evidence type="ECO:0000313" key="6">
    <source>
        <dbReference type="Proteomes" id="UP001162640"/>
    </source>
</evidence>
<evidence type="ECO:0000256" key="3">
    <source>
        <dbReference type="PROSITE-ProRule" id="PRU00175"/>
    </source>
</evidence>
<dbReference type="Pfam" id="PF13424">
    <property type="entry name" value="TPR_12"/>
    <property type="match status" value="1"/>
</dbReference>
<dbReference type="SUPFAM" id="SSF57850">
    <property type="entry name" value="RING/U-box"/>
    <property type="match status" value="1"/>
</dbReference>
<dbReference type="PANTHER" id="PTHR45641:SF19">
    <property type="entry name" value="NEPHROCYSTIN-3"/>
    <property type="match status" value="1"/>
</dbReference>
<evidence type="ECO:0000256" key="1">
    <source>
        <dbReference type="ARBA" id="ARBA00022737"/>
    </source>
</evidence>
<dbReference type="PROSITE" id="PS50089">
    <property type="entry name" value="ZF_RING_2"/>
    <property type="match status" value="1"/>
</dbReference>
<dbReference type="GO" id="GO:0008270">
    <property type="term" value="F:zinc ion binding"/>
    <property type="evidence" value="ECO:0007669"/>
    <property type="project" value="UniProtKB-KW"/>
</dbReference>
<evidence type="ECO:0000256" key="2">
    <source>
        <dbReference type="ARBA" id="ARBA00022803"/>
    </source>
</evidence>
<organism evidence="5 6">
    <name type="scientific">Triparma laevis f. inornata</name>
    <dbReference type="NCBI Taxonomy" id="1714386"/>
    <lineage>
        <taxon>Eukaryota</taxon>
        <taxon>Sar</taxon>
        <taxon>Stramenopiles</taxon>
        <taxon>Ochrophyta</taxon>
        <taxon>Bolidophyceae</taxon>
        <taxon>Parmales</taxon>
        <taxon>Triparmaceae</taxon>
        <taxon>Triparma</taxon>
    </lineage>
</organism>
<dbReference type="AlphaFoldDB" id="A0A9W7BH19"/>
<keyword evidence="1" id="KW-0677">Repeat</keyword>
<keyword evidence="3" id="KW-0862">Zinc</keyword>
<dbReference type="PANTHER" id="PTHR45641">
    <property type="entry name" value="TETRATRICOPEPTIDE REPEAT PROTEIN (AFU_ORTHOLOGUE AFUA_6G03870)"/>
    <property type="match status" value="1"/>
</dbReference>
<dbReference type="Gene3D" id="1.25.40.10">
    <property type="entry name" value="Tetratricopeptide repeat domain"/>
    <property type="match status" value="1"/>
</dbReference>
<evidence type="ECO:0000259" key="4">
    <source>
        <dbReference type="PROSITE" id="PS50089"/>
    </source>
</evidence>
<dbReference type="InterPro" id="IPR011990">
    <property type="entry name" value="TPR-like_helical_dom_sf"/>
</dbReference>
<evidence type="ECO:0000313" key="5">
    <source>
        <dbReference type="EMBL" id="GMH87765.1"/>
    </source>
</evidence>
<sequence length="340" mass="38859">MNASATRGKGFEASLIVISVSLERIRTSSTSAPVPSVLPAPLKGSVDEEEEYEDKCVICLDNVSDAQMRPYGHSAVCRYCTQELMPRSEPCPICPKPITSFEIEGGKGIYYTVREKMEQQVLLITRRSEDLVKLRALAKLCSMEFFNDESLLVVAWRRIFEVLELAMLEEKKVRGKKKKQQKKKDPRKLELWTLVRLKGRRLKNQREFQQARDAYERSLSVQTKVLGEDLPDTLMTILNLGVLYDSENTPCSEEYGGKLIVVDDKRGNKSKDFSDNEKALEYYGRSFEGYERTLGKNHPATLSIVMNMVILYKKRFGDYGKAEELYVRALEGRGHEELCV</sequence>
<reference evidence="6" key="1">
    <citation type="journal article" date="2023" name="Commun. Biol.">
        <title>Genome analysis of Parmales, the sister group of diatoms, reveals the evolutionary specialization of diatoms from phago-mixotrophs to photoautotrophs.</title>
        <authorList>
            <person name="Ban H."/>
            <person name="Sato S."/>
            <person name="Yoshikawa S."/>
            <person name="Yamada K."/>
            <person name="Nakamura Y."/>
            <person name="Ichinomiya M."/>
            <person name="Sato N."/>
            <person name="Blanc-Mathieu R."/>
            <person name="Endo H."/>
            <person name="Kuwata A."/>
            <person name="Ogata H."/>
        </authorList>
    </citation>
    <scope>NUCLEOTIDE SEQUENCE [LARGE SCALE GENOMIC DNA]</scope>
</reference>
<protein>
    <recommendedName>
        <fullName evidence="4">RING-type domain-containing protein</fullName>
    </recommendedName>
</protein>
<name>A0A9W7BH19_9STRA</name>
<dbReference type="Pfam" id="PF13920">
    <property type="entry name" value="zf-C3HC4_3"/>
    <property type="match status" value="1"/>
</dbReference>
<keyword evidence="2" id="KW-0802">TPR repeat</keyword>
<feature type="domain" description="RING-type" evidence="4">
    <location>
        <begin position="56"/>
        <end position="94"/>
    </location>
</feature>
<gene>
    <name evidence="5" type="ORF">TL16_g10956</name>
</gene>
<dbReference type="EMBL" id="BLQM01000400">
    <property type="protein sequence ID" value="GMH87765.1"/>
    <property type="molecule type" value="Genomic_DNA"/>
</dbReference>
<dbReference type="GO" id="GO:0005737">
    <property type="term" value="C:cytoplasm"/>
    <property type="evidence" value="ECO:0007669"/>
    <property type="project" value="UniProtKB-ARBA"/>
</dbReference>
<dbReference type="SUPFAM" id="SSF48452">
    <property type="entry name" value="TPR-like"/>
    <property type="match status" value="1"/>
</dbReference>